<gene>
    <name evidence="3" type="ORF">TrVE_jg6971</name>
</gene>
<comment type="caution">
    <text evidence="3">The sequence shown here is derived from an EMBL/GenBank/DDBJ whole genome shotgun (WGS) entry which is preliminary data.</text>
</comment>
<feature type="region of interest" description="Disordered" evidence="1">
    <location>
        <begin position="795"/>
        <end position="824"/>
    </location>
</feature>
<organism evidence="3 4">
    <name type="scientific">Triparma verrucosa</name>
    <dbReference type="NCBI Taxonomy" id="1606542"/>
    <lineage>
        <taxon>Eukaryota</taxon>
        <taxon>Sar</taxon>
        <taxon>Stramenopiles</taxon>
        <taxon>Ochrophyta</taxon>
        <taxon>Bolidophyceae</taxon>
        <taxon>Parmales</taxon>
        <taxon>Triparmaceae</taxon>
        <taxon>Triparma</taxon>
    </lineage>
</organism>
<dbReference type="InterPro" id="IPR032639">
    <property type="entry name" value="Tex_YqgF"/>
</dbReference>
<protein>
    <recommendedName>
        <fullName evidence="2">S1 motif domain-containing protein</fullName>
    </recommendedName>
</protein>
<evidence type="ECO:0000256" key="1">
    <source>
        <dbReference type="SAM" id="MobiDB-lite"/>
    </source>
</evidence>
<dbReference type="GO" id="GO:0006139">
    <property type="term" value="P:nucleobase-containing compound metabolic process"/>
    <property type="evidence" value="ECO:0007669"/>
    <property type="project" value="InterPro"/>
</dbReference>
<dbReference type="InterPro" id="IPR003029">
    <property type="entry name" value="S1_domain"/>
</dbReference>
<dbReference type="GO" id="GO:0003735">
    <property type="term" value="F:structural constituent of ribosome"/>
    <property type="evidence" value="ECO:0007669"/>
    <property type="project" value="TreeGrafter"/>
</dbReference>
<dbReference type="GO" id="GO:0003729">
    <property type="term" value="F:mRNA binding"/>
    <property type="evidence" value="ECO:0007669"/>
    <property type="project" value="TreeGrafter"/>
</dbReference>
<evidence type="ECO:0000259" key="2">
    <source>
        <dbReference type="PROSITE" id="PS50126"/>
    </source>
</evidence>
<dbReference type="Proteomes" id="UP001165160">
    <property type="component" value="Unassembled WGS sequence"/>
</dbReference>
<dbReference type="Gene3D" id="1.10.150.310">
    <property type="entry name" value="Tex RuvX-like domain-like"/>
    <property type="match status" value="1"/>
</dbReference>
<dbReference type="Gene3D" id="3.30.420.140">
    <property type="entry name" value="YqgF/RNase H-like domain"/>
    <property type="match status" value="1"/>
</dbReference>
<feature type="compositionally biased region" description="Polar residues" evidence="1">
    <location>
        <begin position="798"/>
        <end position="807"/>
    </location>
</feature>
<dbReference type="InterPro" id="IPR023323">
    <property type="entry name" value="Tex-like_dom_sf"/>
</dbReference>
<dbReference type="Pfam" id="PF16921">
    <property type="entry name" value="Tex_YqgF"/>
    <property type="match status" value="1"/>
</dbReference>
<name>A0A9W7BLR1_9STRA</name>
<dbReference type="PROSITE" id="PS50126">
    <property type="entry name" value="S1"/>
    <property type="match status" value="1"/>
</dbReference>
<dbReference type="EMBL" id="BRXX01000082">
    <property type="protein sequence ID" value="GMH88495.1"/>
    <property type="molecule type" value="Genomic_DNA"/>
</dbReference>
<feature type="domain" description="S1 motif" evidence="2">
    <location>
        <begin position="733"/>
        <end position="796"/>
    </location>
</feature>
<proteinExistence type="predicted"/>
<dbReference type="InterPro" id="IPR037027">
    <property type="entry name" value="YqgF/RNaseH-like_dom_sf"/>
</dbReference>
<reference evidence="4" key="1">
    <citation type="journal article" date="2023" name="Commun. Biol.">
        <title>Genome analysis of Parmales, the sister group of diatoms, reveals the evolutionary specialization of diatoms from phago-mixotrophs to photoautotrophs.</title>
        <authorList>
            <person name="Ban H."/>
            <person name="Sato S."/>
            <person name="Yoshikawa S."/>
            <person name="Yamada K."/>
            <person name="Nakamura Y."/>
            <person name="Ichinomiya M."/>
            <person name="Sato N."/>
            <person name="Blanc-Mathieu R."/>
            <person name="Endo H."/>
            <person name="Kuwata A."/>
            <person name="Ogata H."/>
        </authorList>
    </citation>
    <scope>NUCLEOTIDE SEQUENCE [LARGE SCALE GENOMIC DNA]</scope>
    <source>
        <strain evidence="4">NIES 3699</strain>
    </source>
</reference>
<dbReference type="Pfam" id="PF00575">
    <property type="entry name" value="S1"/>
    <property type="match status" value="1"/>
</dbReference>
<dbReference type="SUPFAM" id="SSF53098">
    <property type="entry name" value="Ribonuclease H-like"/>
    <property type="match status" value="1"/>
</dbReference>
<dbReference type="InterPro" id="IPR050437">
    <property type="entry name" value="Ribos_protein_bS1-like"/>
</dbReference>
<dbReference type="Pfam" id="PF12836">
    <property type="entry name" value="HHH_3"/>
    <property type="match status" value="1"/>
</dbReference>
<sequence length="824" mass="90852">MLNLPTHKAQSNEVHASLRKLLQHFDDGDQFSFVVRYRSAQIGLDQKHITHDDVSAAHAIYTIHSSSIANAKAKILDFIQDLPQKDRSRWIRKTNLCTSARTLSTYASDLKDILGITKEKKSVFNDLVDEITSSSKLNPDKLPLSTLAASILSTSSPPPLPHFPSLLVNHVIPNLLTKEIVKNPTTLGLDLDTMYQNLGHLNITGKPPPDHLHLPDKQSSRLYNNFKHNLQSVLALDGRPLRNLQPHIILKVERLLKEHAELQDKMKKQQAAKKTSTKIDVGALKVEVVVNSGPLQKSVFTALDEAKHLPNELKPTIKKALFMALTPSTSPPAPPDHPKIAKLYEVVKRSAVSKHKTYGNHAWQHFYEKALEHSSKVFCNNVSSRLTLPTSAGPFTPKIIGIDPGIASGFKLCVLKTTKDTSYLQTVDLKSLRNGLGVIDYKGSKTKSAEQVKAIFSETGLESIDVVIGEGTGCEDVISFVESCLPPRTVNWKRISEDGASVYSTTDAAMEEYKKSNPDAPPIHPSWLGALSICRRYVSPLSELIKIPPQSLGLGLYQHDSKDGVLKVNLDRVVIDTVAERGVYVNYEPESILKYIPGFSKKILQAVLEARPFETRKDMMKMTKGMGPKTYENCVAFCMIDGKESLDATRVHPEDYKIAKAIKKSTKPESEIAEKYNVELSKVKEVKALLEPKKNADEGRNGGNEGAIEGIELPSKYRDKKKLSSLPTTLLGIRGKVSNIVDFGCFVDFGISGVSGLLHRSQLGRDGFNGLQVGGIVVVDIVSVDAERGRVGLRRNYGESQGGTNANNKRKDDGDGGPTKKQKR</sequence>
<evidence type="ECO:0000313" key="3">
    <source>
        <dbReference type="EMBL" id="GMH88495.1"/>
    </source>
</evidence>
<dbReference type="InterPro" id="IPR012337">
    <property type="entry name" value="RNaseH-like_sf"/>
</dbReference>
<dbReference type="InterPro" id="IPR010994">
    <property type="entry name" value="RuvA_2-like"/>
</dbReference>
<keyword evidence="4" id="KW-1185">Reference proteome</keyword>
<dbReference type="InterPro" id="IPR012340">
    <property type="entry name" value="NA-bd_OB-fold"/>
</dbReference>
<dbReference type="Gene3D" id="1.10.3500.10">
    <property type="entry name" value="Tex N-terminal region-like"/>
    <property type="match status" value="1"/>
</dbReference>
<dbReference type="GO" id="GO:0006412">
    <property type="term" value="P:translation"/>
    <property type="evidence" value="ECO:0007669"/>
    <property type="project" value="TreeGrafter"/>
</dbReference>
<evidence type="ECO:0000313" key="4">
    <source>
        <dbReference type="Proteomes" id="UP001165160"/>
    </source>
</evidence>
<dbReference type="SUPFAM" id="SSF47781">
    <property type="entry name" value="RuvA domain 2-like"/>
    <property type="match status" value="1"/>
</dbReference>
<dbReference type="PANTHER" id="PTHR10724">
    <property type="entry name" value="30S RIBOSOMAL PROTEIN S1"/>
    <property type="match status" value="1"/>
</dbReference>
<accession>A0A9W7BLR1</accession>
<dbReference type="SUPFAM" id="SSF50249">
    <property type="entry name" value="Nucleic acid-binding proteins"/>
    <property type="match status" value="1"/>
</dbReference>
<dbReference type="AlphaFoldDB" id="A0A9W7BLR1"/>
<dbReference type="Gene3D" id="2.40.50.140">
    <property type="entry name" value="Nucleic acid-binding proteins"/>
    <property type="match status" value="1"/>
</dbReference>
<dbReference type="PANTHER" id="PTHR10724:SF10">
    <property type="entry name" value="S1 RNA-BINDING DOMAIN-CONTAINING PROTEIN 1"/>
    <property type="match status" value="1"/>
</dbReference>
<dbReference type="SMART" id="SM00316">
    <property type="entry name" value="S1"/>
    <property type="match status" value="1"/>
</dbReference>